<evidence type="ECO:0000256" key="3">
    <source>
        <dbReference type="ARBA" id="ARBA00023176"/>
    </source>
</evidence>
<feature type="domain" description="MHD" evidence="5">
    <location>
        <begin position="338"/>
        <end position="608"/>
    </location>
</feature>
<dbReference type="PANTHER" id="PTHR23065">
    <property type="entry name" value="PROLINE-SERINE-THREONINE PHOSPHATASE INTERACTING PROTEIN 1"/>
    <property type="match status" value="1"/>
</dbReference>
<dbReference type="InterPro" id="IPR018808">
    <property type="entry name" value="Muniscin_C"/>
</dbReference>
<sequence>MFDCRGYPVNHNKEKDISKKAALRDRGGGIVRINKNSPLQRVIYLFLGFLRSRREKRKEKKKNKKRDGSDSTGKEVRDEKENSEPKSEAPTPEVDEEGYRIRPKEEMWDAEKFYSSSDSDSDDDRDHKIHVEIKPLSANTNQISASVDELRVTAGNLTLSPLSVKERRNSIDINPEVNFSQSPHKKINGLAELNHALMKTMGDSASTEDKPDHVDPTEPPLGLLSGNTPPPSSSTSTEKTTSDSSSTSKYTNLGDLFSEVGEIVPALPPKQTARMTPTLTSSTISLPRPPSRRSEGRGHISPLNSTLTRSESEFKTSGVSTTNSSRGPSPLTIGMSDTIPLAVAFHEIIHSYFRGTDETRCQVKMSGDMMLSFPAGIVSILTSNPSPAQLKFKVSNISHIENMLPNKQLINIEENKLDKSSDSMTCEFNMSALSSLLRKQCEQNPSASYFNVDILKYQIKSKPGAESCPFQLVAHWKCEPTHTDLKVDYKYNNHAMGSPSPLLNVVLAVPVDGEVTNVQAKPNVQWLPETNRAIWKFTDLSQHSENHGIGCVKARFELKNGPGTPSTIATQFNCEGTTLSGAEFELIGPGYRVSLVKRKFMSGKYICDGDFDNRYGIIPSPSPSDFN</sequence>
<dbReference type="PROSITE" id="PS51072">
    <property type="entry name" value="MHD"/>
    <property type="match status" value="1"/>
</dbReference>
<feature type="region of interest" description="Disordered" evidence="4">
    <location>
        <begin position="202"/>
        <end position="252"/>
    </location>
</feature>
<dbReference type="PANTHER" id="PTHR23065:SF15">
    <property type="entry name" value="AT02057P"/>
    <property type="match status" value="1"/>
</dbReference>
<gene>
    <name evidence="7" type="primary">LOC103514523</name>
</gene>
<evidence type="ECO:0000256" key="2">
    <source>
        <dbReference type="ARBA" id="ARBA00022583"/>
    </source>
</evidence>
<keyword evidence="2" id="KW-0254">Endocytosis</keyword>
<dbReference type="Proteomes" id="UP000079169">
    <property type="component" value="Unplaced"/>
</dbReference>
<dbReference type="InterPro" id="IPR028565">
    <property type="entry name" value="MHD"/>
</dbReference>
<dbReference type="KEGG" id="dci:103514523"/>
<feature type="region of interest" description="Disordered" evidence="4">
    <location>
        <begin position="55"/>
        <end position="102"/>
    </location>
</feature>
<keyword evidence="6" id="KW-1185">Reference proteome</keyword>
<dbReference type="Pfam" id="PF10291">
    <property type="entry name" value="muHD"/>
    <property type="match status" value="1"/>
</dbReference>
<feature type="compositionally biased region" description="Basic and acidic residues" evidence="4">
    <location>
        <begin position="207"/>
        <end position="216"/>
    </location>
</feature>
<evidence type="ECO:0000256" key="1">
    <source>
        <dbReference type="ARBA" id="ARBA00004283"/>
    </source>
</evidence>
<feature type="compositionally biased region" description="Basic residues" evidence="4">
    <location>
        <begin position="55"/>
        <end position="65"/>
    </location>
</feature>
<dbReference type="SUPFAM" id="SSF49447">
    <property type="entry name" value="Second domain of Mu2 adaptin subunit (ap50) of ap2 adaptor"/>
    <property type="match status" value="1"/>
</dbReference>
<feature type="compositionally biased region" description="Basic and acidic residues" evidence="4">
    <location>
        <begin position="66"/>
        <end position="87"/>
    </location>
</feature>
<protein>
    <submittedName>
        <fullName evidence="7">F-BAR domain only protein 2-like</fullName>
    </submittedName>
</protein>
<keyword evidence="3" id="KW-0472">Membrane</keyword>
<feature type="compositionally biased region" description="Low complexity" evidence="4">
    <location>
        <begin position="276"/>
        <end position="286"/>
    </location>
</feature>
<dbReference type="PaxDb" id="121845-A0A3Q0J8W8"/>
<dbReference type="GO" id="GO:0030136">
    <property type="term" value="C:clathrin-coated vesicle"/>
    <property type="evidence" value="ECO:0007669"/>
    <property type="project" value="TreeGrafter"/>
</dbReference>
<feature type="compositionally biased region" description="Low complexity" evidence="4">
    <location>
        <begin position="233"/>
        <end position="248"/>
    </location>
</feature>
<dbReference type="AlphaFoldDB" id="A0A3Q0J8W8"/>
<dbReference type="GO" id="GO:0048268">
    <property type="term" value="P:clathrin coat assembly"/>
    <property type="evidence" value="ECO:0007669"/>
    <property type="project" value="TreeGrafter"/>
</dbReference>
<comment type="subcellular location">
    <subcellularLocation>
        <location evidence="1">Membrane</location>
        <location evidence="1">Clathrin-coated pit</location>
        <topology evidence="1">Peripheral membrane protein</topology>
        <orientation evidence="1">Cytoplasmic side</orientation>
    </subcellularLocation>
</comment>
<dbReference type="GO" id="GO:0072583">
    <property type="term" value="P:clathrin-dependent endocytosis"/>
    <property type="evidence" value="ECO:0007669"/>
    <property type="project" value="TreeGrafter"/>
</dbReference>
<feature type="compositionally biased region" description="Polar residues" evidence="4">
    <location>
        <begin position="302"/>
        <end position="327"/>
    </location>
</feature>
<dbReference type="InterPro" id="IPR036168">
    <property type="entry name" value="AP2_Mu_C_sf"/>
</dbReference>
<keyword evidence="3" id="KW-0168">Coated pit</keyword>
<evidence type="ECO:0000259" key="5">
    <source>
        <dbReference type="PROSITE" id="PS51072"/>
    </source>
</evidence>
<organism evidence="6 7">
    <name type="scientific">Diaphorina citri</name>
    <name type="common">Asian citrus psyllid</name>
    <dbReference type="NCBI Taxonomy" id="121845"/>
    <lineage>
        <taxon>Eukaryota</taxon>
        <taxon>Metazoa</taxon>
        <taxon>Ecdysozoa</taxon>
        <taxon>Arthropoda</taxon>
        <taxon>Hexapoda</taxon>
        <taxon>Insecta</taxon>
        <taxon>Pterygota</taxon>
        <taxon>Neoptera</taxon>
        <taxon>Paraneoptera</taxon>
        <taxon>Hemiptera</taxon>
        <taxon>Sternorrhyncha</taxon>
        <taxon>Psylloidea</taxon>
        <taxon>Psyllidae</taxon>
        <taxon>Diaphorininae</taxon>
        <taxon>Diaphorina</taxon>
    </lineage>
</organism>
<evidence type="ECO:0000256" key="4">
    <source>
        <dbReference type="SAM" id="MobiDB-lite"/>
    </source>
</evidence>
<dbReference type="GeneID" id="103514523"/>
<dbReference type="RefSeq" id="XP_026683165.1">
    <property type="nucleotide sequence ID" value="XM_026827364.1"/>
</dbReference>
<proteinExistence type="predicted"/>
<accession>A0A3Q0J8W8</accession>
<dbReference type="GO" id="GO:0005886">
    <property type="term" value="C:plasma membrane"/>
    <property type="evidence" value="ECO:0007669"/>
    <property type="project" value="TreeGrafter"/>
</dbReference>
<feature type="region of interest" description="Disordered" evidence="4">
    <location>
        <begin position="267"/>
        <end position="332"/>
    </location>
</feature>
<name>A0A3Q0J8W8_DIACI</name>
<evidence type="ECO:0000313" key="6">
    <source>
        <dbReference type="Proteomes" id="UP000079169"/>
    </source>
</evidence>
<evidence type="ECO:0000313" key="7">
    <source>
        <dbReference type="RefSeq" id="XP_026683165.1"/>
    </source>
</evidence>
<reference evidence="7" key="1">
    <citation type="submission" date="2025-08" db="UniProtKB">
        <authorList>
            <consortium name="RefSeq"/>
        </authorList>
    </citation>
    <scope>IDENTIFICATION</scope>
</reference>
<dbReference type="STRING" id="121845.A0A3Q0J8W8"/>
<dbReference type="GO" id="GO:0005905">
    <property type="term" value="C:clathrin-coated pit"/>
    <property type="evidence" value="ECO:0007669"/>
    <property type="project" value="UniProtKB-SubCell"/>
</dbReference>